<comment type="similarity">
    <text evidence="2 10">Belongs to the type II topoisomerase GyrB family.</text>
</comment>
<dbReference type="InterPro" id="IPR000565">
    <property type="entry name" value="Topo_IIA_B"/>
</dbReference>
<reference evidence="13" key="1">
    <citation type="journal article" date="2019" name="Int. J. Syst. Evol. Microbiol.">
        <title>The Global Catalogue of Microorganisms (GCM) 10K type strain sequencing project: providing services to taxonomists for standard genome sequencing and annotation.</title>
        <authorList>
            <consortium name="The Broad Institute Genomics Platform"/>
            <consortium name="The Broad Institute Genome Sequencing Center for Infectious Disease"/>
            <person name="Wu L."/>
            <person name="Ma J."/>
        </authorList>
    </citation>
    <scope>NUCLEOTIDE SEQUENCE [LARGE SCALE GENOMIC DNA]</scope>
    <source>
        <strain evidence="13">CGMCC 1.15790</strain>
    </source>
</reference>
<feature type="binding site" evidence="10">
    <location>
        <position position="432"/>
    </location>
    <ligand>
        <name>Mg(2+)</name>
        <dbReference type="ChEBI" id="CHEBI:18420"/>
        <label>1</label>
        <note>catalytic</note>
    </ligand>
</feature>
<dbReference type="NCBIfam" id="NF004189">
    <property type="entry name" value="PRK05644.1"/>
    <property type="match status" value="1"/>
</dbReference>
<feature type="site" description="Interaction with DNA" evidence="10">
    <location>
        <position position="457"/>
    </location>
</feature>
<comment type="miscellaneous">
    <text evidence="10">Few gyrases are as efficient as E.coli at forming negative supercoils. Not all organisms have 2 type II topoisomerases; in organisms with a single type II topoisomerase this enzyme also has to decatenate newly replicated chromosomes.</text>
</comment>
<dbReference type="InterPro" id="IPR002288">
    <property type="entry name" value="DNA_gyrase_B_C"/>
</dbReference>
<comment type="cofactor">
    <cofactor evidence="10">
        <name>Mg(2+)</name>
        <dbReference type="ChEBI" id="CHEBI:18420"/>
    </cofactor>
    <cofactor evidence="10">
        <name>Mn(2+)</name>
        <dbReference type="ChEBI" id="CHEBI:29035"/>
    </cofactor>
    <cofactor evidence="10">
        <name>Ca(2+)</name>
        <dbReference type="ChEBI" id="CHEBI:29108"/>
    </cofactor>
    <text evidence="10">Binds two Mg(2+) per subunit. The magnesium ions form salt bridges with both the protein and the DNA. Can also accept other divalent metal cations, such as Mn(2+) or Ca(2+).</text>
</comment>
<dbReference type="PRINTS" id="PR01159">
    <property type="entry name" value="DNAGYRASEB"/>
</dbReference>
<dbReference type="SMART" id="SM00387">
    <property type="entry name" value="HATPase_c"/>
    <property type="match status" value="1"/>
</dbReference>
<dbReference type="Gene3D" id="3.30.565.10">
    <property type="entry name" value="Histidine kinase-like ATPase, C-terminal domain"/>
    <property type="match status" value="1"/>
</dbReference>
<dbReference type="PRINTS" id="PR00418">
    <property type="entry name" value="TPI2FAMILY"/>
</dbReference>
<dbReference type="EC" id="5.6.2.2" evidence="10"/>
<dbReference type="Pfam" id="PF01751">
    <property type="entry name" value="Toprim"/>
    <property type="match status" value="1"/>
</dbReference>
<dbReference type="InterPro" id="IPR034160">
    <property type="entry name" value="TOPRIM_GyrB"/>
</dbReference>
<dbReference type="InterPro" id="IPR005740">
    <property type="entry name" value="ParE_type2"/>
</dbReference>
<comment type="function">
    <text evidence="10">A type II topoisomerase that negatively supercoils closed circular double-stranded (ds) DNA in an ATP-dependent manner to modulate DNA topology and maintain chromosomes in an underwound state. Negative supercoiling favors strand separation, and DNA replication, transcription, recombination and repair, all of which involve strand separation. Also able to catalyze the interconversion of other topological isomers of dsDNA rings, including catenanes and knotted rings. Type II topoisomerases break and join 2 DNA strands simultaneously in an ATP-dependent manner.</text>
</comment>
<dbReference type="CDD" id="cd16928">
    <property type="entry name" value="HATPase_GyrB-like"/>
    <property type="match status" value="1"/>
</dbReference>
<dbReference type="InterPro" id="IPR013760">
    <property type="entry name" value="Topo_IIA-like_dom_sf"/>
</dbReference>
<keyword evidence="7 10" id="KW-0799">Topoisomerase</keyword>
<dbReference type="InterPro" id="IPR001241">
    <property type="entry name" value="Topo_IIA"/>
</dbReference>
<dbReference type="Gene3D" id="3.30.230.10">
    <property type="match status" value="1"/>
</dbReference>
<dbReference type="RefSeq" id="WP_377902081.1">
    <property type="nucleotide sequence ID" value="NZ_JBHSPF010000036.1"/>
</dbReference>
<accession>A0ABW0U5W4</accession>
<feature type="site" description="Interaction with DNA" evidence="10">
    <location>
        <position position="460"/>
    </location>
</feature>
<dbReference type="InterPro" id="IPR013759">
    <property type="entry name" value="Topo_IIA_B_C"/>
</dbReference>
<proteinExistence type="inferred from homology"/>
<evidence type="ECO:0000313" key="12">
    <source>
        <dbReference type="EMBL" id="MFC5628845.1"/>
    </source>
</evidence>
<keyword evidence="3 10" id="KW-0479">Metal-binding</keyword>
<comment type="subunit">
    <text evidence="10">Heterotetramer, composed of two GyrA and two GyrB chains. In the heterotetramer, GyrA contains the active site tyrosine that forms a transient covalent intermediate with DNA, while GyrB binds cofactors and catalyzes ATP hydrolysis.</text>
</comment>
<dbReference type="InterPro" id="IPR018522">
    <property type="entry name" value="TopoIIA_CS"/>
</dbReference>
<dbReference type="PROSITE" id="PS00177">
    <property type="entry name" value="TOPOISOMERASE_II"/>
    <property type="match status" value="1"/>
</dbReference>
<evidence type="ECO:0000256" key="9">
    <source>
        <dbReference type="ARBA" id="ARBA00023235"/>
    </source>
</evidence>
<dbReference type="CDD" id="cd00822">
    <property type="entry name" value="TopoII_Trans_DNA_gyrase"/>
    <property type="match status" value="1"/>
</dbReference>
<dbReference type="EMBL" id="JBHSPF010000036">
    <property type="protein sequence ID" value="MFC5628845.1"/>
    <property type="molecule type" value="Genomic_DNA"/>
</dbReference>
<dbReference type="InterPro" id="IPR006171">
    <property type="entry name" value="TOPRIM_dom"/>
</dbReference>
<gene>
    <name evidence="10 12" type="primary">gyrB</name>
    <name evidence="12" type="ORF">ACFPTR_08140</name>
</gene>
<dbReference type="SUPFAM" id="SSF55874">
    <property type="entry name" value="ATPase domain of HSP90 chaperone/DNA topoisomerase II/histidine kinase"/>
    <property type="match status" value="1"/>
</dbReference>
<dbReference type="Pfam" id="PF00986">
    <property type="entry name" value="DNA_gyraseB_C"/>
    <property type="match status" value="1"/>
</dbReference>
<dbReference type="SUPFAM" id="SSF56719">
    <property type="entry name" value="Type II DNA topoisomerase"/>
    <property type="match status" value="1"/>
</dbReference>
<dbReference type="NCBIfam" id="TIGR01058">
    <property type="entry name" value="parE_Gpos"/>
    <property type="match status" value="1"/>
</dbReference>
<keyword evidence="9 10" id="KW-0413">Isomerase</keyword>
<evidence type="ECO:0000256" key="3">
    <source>
        <dbReference type="ARBA" id="ARBA00022723"/>
    </source>
</evidence>
<dbReference type="CDD" id="cd03366">
    <property type="entry name" value="TOPRIM_TopoIIA_GyrB"/>
    <property type="match status" value="1"/>
</dbReference>
<evidence type="ECO:0000256" key="6">
    <source>
        <dbReference type="ARBA" id="ARBA00022842"/>
    </source>
</evidence>
<dbReference type="PROSITE" id="PS50880">
    <property type="entry name" value="TOPRIM"/>
    <property type="match status" value="1"/>
</dbReference>
<comment type="catalytic activity">
    <reaction evidence="1 10">
        <text>ATP-dependent breakage, passage and rejoining of double-stranded DNA.</text>
        <dbReference type="EC" id="5.6.2.2"/>
    </reaction>
</comment>
<protein>
    <recommendedName>
        <fullName evidence="10">DNA gyrase subunit B</fullName>
        <ecNumber evidence="10">5.6.2.2</ecNumber>
    </recommendedName>
</protein>
<comment type="caution">
    <text evidence="12">The sequence shown here is derived from an EMBL/GenBank/DDBJ whole genome shotgun (WGS) entry which is preliminary data.</text>
</comment>
<evidence type="ECO:0000256" key="1">
    <source>
        <dbReference type="ARBA" id="ARBA00000185"/>
    </source>
</evidence>
<sequence length="642" mass="72805">MKVNTLSIEKQSYDESQIQVLEGLEAVRKRPGMYIGSTSSRGLHHLVWEIVDNSIDEAMAGYCDHIWVTILKDNSITVRDNGRGIPVGIHEKMGKPAVEVIMTVLHAGGKFGGGGYKVSGGLHGVGASVVNALSQSLEVEVHRDGNIYYQRYQRGVPENELKMIGTTDEQGTKIHFTPDREIFDEVEFEYDVLSKRLRELAFLNKGLKITLTDERDDEKEPVEYYYEGGIASFVTYLNRQKEVLHETPIFIESEKDEIQVDIAVQYNTTFTSNIYSFANNINTHEGGTHEVGFKSGLTRAINDYARRHQLFKENDPNLIGDDVREGLTAIISVKLPDPQFEGQTKTKLGNSEARTITDSLFTEHFTRFLEENPDTAKKIVEKGLMASRAREAAKKARELTRRKNALEVSSLPGKLADCSSRDASISELYIVEGDSAGGSAKQGRDRHFQAILPLRGKIINVEKARLDKILSNNEIRTIITAIGTGIGEEFDITKARYHKVIIMTDADVDGAHIRTLLLTFFYRYMRPLIEHGYIYIAQPPLYKVTQGKKEQYAYVEEDLERILRELPEKPKPEYQRYKGLGEMNPSQLWETTMNPETRTLLQVNLDDAIKADEIFEILMGERVEPRRDFIQENAKYVKNLDV</sequence>
<keyword evidence="4 10" id="KW-0547">Nucleotide-binding</keyword>
<name>A0ABW0U5W4_9BACI</name>
<keyword evidence="10" id="KW-0963">Cytoplasm</keyword>
<evidence type="ECO:0000259" key="11">
    <source>
        <dbReference type="PROSITE" id="PS50880"/>
    </source>
</evidence>
<dbReference type="PANTHER" id="PTHR45866:SF1">
    <property type="entry name" value="DNA GYRASE SUBUNIT B, MITOCHONDRIAL"/>
    <property type="match status" value="1"/>
</dbReference>
<evidence type="ECO:0000256" key="7">
    <source>
        <dbReference type="ARBA" id="ARBA00023029"/>
    </source>
</evidence>
<evidence type="ECO:0000256" key="10">
    <source>
        <dbReference type="HAMAP-Rule" id="MF_01898"/>
    </source>
</evidence>
<dbReference type="Proteomes" id="UP001596143">
    <property type="component" value="Unassembled WGS sequence"/>
</dbReference>
<dbReference type="HAMAP" id="MF_01898">
    <property type="entry name" value="GyrB"/>
    <property type="match status" value="1"/>
</dbReference>
<keyword evidence="13" id="KW-1185">Reference proteome</keyword>
<dbReference type="NCBIfam" id="TIGR01059">
    <property type="entry name" value="gyrB"/>
    <property type="match status" value="1"/>
</dbReference>
<feature type="binding site" evidence="10">
    <location>
        <position position="507"/>
    </location>
    <ligand>
        <name>Mg(2+)</name>
        <dbReference type="ChEBI" id="CHEBI:18420"/>
        <label>2</label>
    </ligand>
</feature>
<evidence type="ECO:0000313" key="13">
    <source>
        <dbReference type="Proteomes" id="UP001596143"/>
    </source>
</evidence>
<evidence type="ECO:0000256" key="2">
    <source>
        <dbReference type="ARBA" id="ARBA00010708"/>
    </source>
</evidence>
<dbReference type="InterPro" id="IPR003594">
    <property type="entry name" value="HATPase_dom"/>
</dbReference>
<keyword evidence="5 10" id="KW-0067">ATP-binding</keyword>
<evidence type="ECO:0000256" key="8">
    <source>
        <dbReference type="ARBA" id="ARBA00023125"/>
    </source>
</evidence>
<comment type="subcellular location">
    <subcellularLocation>
        <location evidence="10">Cytoplasm</location>
    </subcellularLocation>
</comment>
<evidence type="ECO:0000256" key="4">
    <source>
        <dbReference type="ARBA" id="ARBA00022741"/>
    </source>
</evidence>
<dbReference type="SMART" id="SM00433">
    <property type="entry name" value="TOP2c"/>
    <property type="match status" value="1"/>
</dbReference>
<dbReference type="InterPro" id="IPR014721">
    <property type="entry name" value="Ribsml_uS5_D2-typ_fold_subgr"/>
</dbReference>
<dbReference type="InterPro" id="IPR013506">
    <property type="entry name" value="Topo_IIA_bsu_dom2"/>
</dbReference>
<dbReference type="NCBIfam" id="NF011501">
    <property type="entry name" value="PRK14939.1"/>
    <property type="match status" value="1"/>
</dbReference>
<dbReference type="Gene3D" id="3.40.50.670">
    <property type="match status" value="1"/>
</dbReference>
<keyword evidence="6 10" id="KW-0460">Magnesium</keyword>
<dbReference type="Pfam" id="PF00204">
    <property type="entry name" value="DNA_gyraseB"/>
    <property type="match status" value="1"/>
</dbReference>
<feature type="binding site" evidence="10">
    <location>
        <position position="505"/>
    </location>
    <ligand>
        <name>Mg(2+)</name>
        <dbReference type="ChEBI" id="CHEBI:18420"/>
        <label>2</label>
    </ligand>
</feature>
<feature type="domain" description="Toprim" evidence="11">
    <location>
        <begin position="426"/>
        <end position="540"/>
    </location>
</feature>
<keyword evidence="8" id="KW-0238">DNA-binding</keyword>
<dbReference type="InterPro" id="IPR011557">
    <property type="entry name" value="GyrB"/>
</dbReference>
<evidence type="ECO:0000256" key="5">
    <source>
        <dbReference type="ARBA" id="ARBA00022840"/>
    </source>
</evidence>
<dbReference type="Pfam" id="PF02518">
    <property type="entry name" value="HATPase_c"/>
    <property type="match status" value="1"/>
</dbReference>
<dbReference type="GO" id="GO:0003918">
    <property type="term" value="F:DNA topoisomerase type II (double strand cut, ATP-hydrolyzing) activity"/>
    <property type="evidence" value="ECO:0007669"/>
    <property type="project" value="UniProtKB-EC"/>
</dbReference>
<dbReference type="InterPro" id="IPR020568">
    <property type="entry name" value="Ribosomal_Su5_D2-typ_SF"/>
</dbReference>
<organism evidence="12 13">
    <name type="scientific">Aliibacillus thermotolerans</name>
    <dbReference type="NCBI Taxonomy" id="1834418"/>
    <lineage>
        <taxon>Bacteria</taxon>
        <taxon>Bacillati</taxon>
        <taxon>Bacillota</taxon>
        <taxon>Bacilli</taxon>
        <taxon>Bacillales</taxon>
        <taxon>Bacillaceae</taxon>
        <taxon>Aliibacillus</taxon>
    </lineage>
</organism>
<dbReference type="PANTHER" id="PTHR45866">
    <property type="entry name" value="DNA GYRASE/TOPOISOMERASE SUBUNIT B"/>
    <property type="match status" value="1"/>
</dbReference>
<dbReference type="SUPFAM" id="SSF54211">
    <property type="entry name" value="Ribosomal protein S5 domain 2-like"/>
    <property type="match status" value="1"/>
</dbReference>
<dbReference type="InterPro" id="IPR036890">
    <property type="entry name" value="HATPase_C_sf"/>
</dbReference>
<feature type="binding site" evidence="10">
    <location>
        <position position="505"/>
    </location>
    <ligand>
        <name>Mg(2+)</name>
        <dbReference type="ChEBI" id="CHEBI:18420"/>
        <label>1</label>
        <note>catalytic</note>
    </ligand>
</feature>